<dbReference type="GeneID" id="116223839"/>
<dbReference type="Pfam" id="PF12018">
    <property type="entry name" value="FAP206"/>
    <property type="match status" value="1"/>
</dbReference>
<comment type="subcellular location">
    <subcellularLocation>
        <location evidence="1">Cytoplasm</location>
        <location evidence="1">Cytoskeleton</location>
        <location evidence="1">Cilium axoneme</location>
    </subcellularLocation>
</comment>
<dbReference type="PANTHER" id="PTHR21442">
    <property type="entry name" value="CILIA- AND FLAGELLA-ASSOCIATED PROTEIN 206"/>
    <property type="match status" value="1"/>
</dbReference>
<evidence type="ECO:0000256" key="3">
    <source>
        <dbReference type="ARBA" id="ARBA00021602"/>
    </source>
</evidence>
<evidence type="ECO:0000256" key="4">
    <source>
        <dbReference type="ARBA" id="ARBA00022490"/>
    </source>
</evidence>
<dbReference type="GO" id="GO:0036064">
    <property type="term" value="C:ciliary basal body"/>
    <property type="evidence" value="ECO:0007669"/>
    <property type="project" value="TreeGrafter"/>
</dbReference>
<comment type="function">
    <text evidence="9">Essential for sperm motility and is involved in the regulation of the beating frequency of motile cilia on the epithelial cells of the respiratory tract. Required for the establishment of radial spokes in sperm flagella.</text>
</comment>
<keyword evidence="5" id="KW-0970">Cilium biogenesis/degradation</keyword>
<evidence type="ECO:0000256" key="8">
    <source>
        <dbReference type="ARBA" id="ARBA00023273"/>
    </source>
</evidence>
<evidence type="ECO:0000256" key="1">
    <source>
        <dbReference type="ARBA" id="ARBA00004430"/>
    </source>
</evidence>
<evidence type="ECO:0000256" key="7">
    <source>
        <dbReference type="ARBA" id="ARBA00023212"/>
    </source>
</evidence>
<dbReference type="GO" id="GO:0007288">
    <property type="term" value="P:sperm axoneme assembly"/>
    <property type="evidence" value="ECO:0007669"/>
    <property type="project" value="TreeGrafter"/>
</dbReference>
<evidence type="ECO:0000256" key="6">
    <source>
        <dbReference type="ARBA" id="ARBA00023069"/>
    </source>
</evidence>
<evidence type="ECO:0000313" key="11">
    <source>
        <dbReference type="RefSeq" id="XP_031437816.1"/>
    </source>
</evidence>
<keyword evidence="4" id="KW-0963">Cytoplasm</keyword>
<evidence type="ECO:0000256" key="9">
    <source>
        <dbReference type="ARBA" id="ARBA00045321"/>
    </source>
</evidence>
<keyword evidence="8" id="KW-0966">Cell projection</keyword>
<proteinExistence type="inferred from homology"/>
<dbReference type="InterPro" id="IPR021897">
    <property type="entry name" value="FAP206"/>
</dbReference>
<reference evidence="11" key="1">
    <citation type="submission" date="2025-08" db="UniProtKB">
        <authorList>
            <consortium name="RefSeq"/>
        </authorList>
    </citation>
    <scope>IDENTIFICATION</scope>
</reference>
<sequence>MRMMCSHQADAILCAKQVEALQSDLVARLMLLEATVHAKTAVPTAQVFPHFTGLSKLWAGFQDEMVLLSILNNMVVSLRPFLTAQSHLLLEGQLEAMLDGADIKSDDDRLSAGGQCSVQYSLASGHHNYLRTAGF</sequence>
<organism evidence="10 11">
    <name type="scientific">Clupea harengus</name>
    <name type="common">Atlantic herring</name>
    <dbReference type="NCBI Taxonomy" id="7950"/>
    <lineage>
        <taxon>Eukaryota</taxon>
        <taxon>Metazoa</taxon>
        <taxon>Chordata</taxon>
        <taxon>Craniata</taxon>
        <taxon>Vertebrata</taxon>
        <taxon>Euteleostomi</taxon>
        <taxon>Actinopterygii</taxon>
        <taxon>Neopterygii</taxon>
        <taxon>Teleostei</taxon>
        <taxon>Clupei</taxon>
        <taxon>Clupeiformes</taxon>
        <taxon>Clupeoidei</taxon>
        <taxon>Clupeidae</taxon>
        <taxon>Clupea</taxon>
    </lineage>
</organism>
<dbReference type="OrthoDB" id="10251073at2759"/>
<evidence type="ECO:0000313" key="10">
    <source>
        <dbReference type="Proteomes" id="UP000515152"/>
    </source>
</evidence>
<protein>
    <recommendedName>
        <fullName evidence="3">Cilia- and flagella-associated protein 206</fullName>
    </recommendedName>
</protein>
<dbReference type="Proteomes" id="UP000515152">
    <property type="component" value="Chromosome 15"/>
</dbReference>
<dbReference type="GO" id="GO:0003356">
    <property type="term" value="P:regulation of cilium beat frequency"/>
    <property type="evidence" value="ECO:0007669"/>
    <property type="project" value="TreeGrafter"/>
</dbReference>
<keyword evidence="7" id="KW-0206">Cytoskeleton</keyword>
<name>A0A6P8GK29_CLUHA</name>
<evidence type="ECO:0000256" key="2">
    <source>
        <dbReference type="ARBA" id="ARBA00010500"/>
    </source>
</evidence>
<dbReference type="RefSeq" id="XP_031437816.1">
    <property type="nucleotide sequence ID" value="XM_031581956.1"/>
</dbReference>
<gene>
    <name evidence="11" type="primary">LOC116223839</name>
</gene>
<dbReference type="GO" id="GO:0005930">
    <property type="term" value="C:axoneme"/>
    <property type="evidence" value="ECO:0007669"/>
    <property type="project" value="UniProtKB-SubCell"/>
</dbReference>
<dbReference type="GO" id="GO:1901317">
    <property type="term" value="P:regulation of flagellated sperm motility"/>
    <property type="evidence" value="ECO:0007669"/>
    <property type="project" value="TreeGrafter"/>
</dbReference>
<comment type="similarity">
    <text evidence="2">Belongs to the CFAP206 family.</text>
</comment>
<dbReference type="KEGG" id="char:116223839"/>
<keyword evidence="6" id="KW-0969">Cilium</keyword>
<evidence type="ECO:0000256" key="5">
    <source>
        <dbReference type="ARBA" id="ARBA00022794"/>
    </source>
</evidence>
<keyword evidence="10" id="KW-1185">Reference proteome</keyword>
<dbReference type="AlphaFoldDB" id="A0A6P8GK29"/>
<accession>A0A6P8GK29</accession>
<dbReference type="PANTHER" id="PTHR21442:SF0">
    <property type="entry name" value="CILIA- AND FLAGELLA-ASSOCIATED PROTEIN 206"/>
    <property type="match status" value="1"/>
</dbReference>